<dbReference type="STRING" id="144026.SAMN04488568_10774"/>
<dbReference type="InterPro" id="IPR034660">
    <property type="entry name" value="DinB/YfiT-like"/>
</dbReference>
<dbReference type="RefSeq" id="WP_091769259.1">
    <property type="nucleotide sequence ID" value="NZ_FNHG01000007.1"/>
</dbReference>
<gene>
    <name evidence="1" type="ORF">SAMN04488568_10774</name>
</gene>
<dbReference type="SUPFAM" id="SSF109854">
    <property type="entry name" value="DinB/YfiT-like putative metalloenzymes"/>
    <property type="match status" value="1"/>
</dbReference>
<reference evidence="1 2" key="1">
    <citation type="submission" date="2016-10" db="EMBL/GenBank/DDBJ databases">
        <authorList>
            <person name="de Groot N.N."/>
        </authorList>
    </citation>
    <scope>NUCLEOTIDE SEQUENCE [LARGE SCALE GENOMIC DNA]</scope>
    <source>
        <strain evidence="1 2">DSM 16077</strain>
    </source>
</reference>
<dbReference type="AlphaFoldDB" id="A0A1G9RLN7"/>
<dbReference type="EMBL" id="FNHG01000007">
    <property type="protein sequence ID" value="SDM24176.1"/>
    <property type="molecule type" value="Genomic_DNA"/>
</dbReference>
<protein>
    <recommendedName>
        <fullName evidence="3">DUF1993 domain-containing protein</fullName>
    </recommendedName>
</protein>
<evidence type="ECO:0000313" key="2">
    <source>
        <dbReference type="Proteomes" id="UP000199759"/>
    </source>
</evidence>
<evidence type="ECO:0000313" key="1">
    <source>
        <dbReference type="EMBL" id="SDM24176.1"/>
    </source>
</evidence>
<dbReference type="PANTHER" id="PTHR36922">
    <property type="entry name" value="BLL2446 PROTEIN"/>
    <property type="match status" value="1"/>
</dbReference>
<organism evidence="1 2">
    <name type="scientific">Maricaulis salignorans</name>
    <dbReference type="NCBI Taxonomy" id="144026"/>
    <lineage>
        <taxon>Bacteria</taxon>
        <taxon>Pseudomonadati</taxon>
        <taxon>Pseudomonadota</taxon>
        <taxon>Alphaproteobacteria</taxon>
        <taxon>Maricaulales</taxon>
        <taxon>Maricaulaceae</taxon>
        <taxon>Maricaulis</taxon>
    </lineage>
</organism>
<dbReference type="Proteomes" id="UP000199759">
    <property type="component" value="Unassembled WGS sequence"/>
</dbReference>
<dbReference type="Pfam" id="PF09351">
    <property type="entry name" value="DUF1993"/>
    <property type="match status" value="1"/>
</dbReference>
<dbReference type="OrthoDB" id="338237at2"/>
<evidence type="ECO:0008006" key="3">
    <source>
        <dbReference type="Google" id="ProtNLM"/>
    </source>
</evidence>
<dbReference type="InterPro" id="IPR018531">
    <property type="entry name" value="DUF1993"/>
</dbReference>
<keyword evidence="2" id="KW-1185">Reference proteome</keyword>
<name>A0A1G9RLN7_9PROT</name>
<proteinExistence type="predicted"/>
<dbReference type="Gene3D" id="1.20.120.450">
    <property type="entry name" value="dinb family like domain"/>
    <property type="match status" value="1"/>
</dbReference>
<sequence>MSIPLSSIAKTQLDQTYRALDGILAKAAAHAAEHKVDEAVYLDWRLTPDMFALKRQVQLVSDFSVRGLSRLAGQDPVSIPDTEATFDDLRARLAAARAAVWALPAAALDAEPSGEVTFPAGPGKEMTLPRHAFVQNYVLANVLFHASMVYAVLRSIGVPVGKRDFLAV</sequence>
<accession>A0A1G9RLN7</accession>
<dbReference type="PANTHER" id="PTHR36922:SF1">
    <property type="entry name" value="DUF1993 DOMAIN-CONTAINING PROTEIN"/>
    <property type="match status" value="1"/>
</dbReference>